<dbReference type="AlphaFoldDB" id="A0AA87MKP0"/>
<organism evidence="1 2">
    <name type="scientific">Leptospira mayottensis 200901122</name>
    <dbReference type="NCBI Taxonomy" id="1193010"/>
    <lineage>
        <taxon>Bacteria</taxon>
        <taxon>Pseudomonadati</taxon>
        <taxon>Spirochaetota</taxon>
        <taxon>Spirochaetia</taxon>
        <taxon>Leptospirales</taxon>
        <taxon>Leptospiraceae</taxon>
        <taxon>Leptospira</taxon>
    </lineage>
</organism>
<name>A0AA87MKP0_9LEPT</name>
<dbReference type="Proteomes" id="UP000001343">
    <property type="component" value="Unassembled WGS sequence"/>
</dbReference>
<protein>
    <submittedName>
        <fullName evidence="1">Uncharacterized protein</fullName>
    </submittedName>
</protein>
<evidence type="ECO:0000313" key="1">
    <source>
        <dbReference type="EMBL" id="EKR98956.1"/>
    </source>
</evidence>
<gene>
    <name evidence="1" type="ORF">LEP1GSC125_2074</name>
</gene>
<evidence type="ECO:0000313" key="2">
    <source>
        <dbReference type="Proteomes" id="UP000001343"/>
    </source>
</evidence>
<accession>A0AA87MKP0</accession>
<dbReference type="EMBL" id="AKWM02000063">
    <property type="protein sequence ID" value="EKR98956.1"/>
    <property type="molecule type" value="Genomic_DNA"/>
</dbReference>
<sequence>MGLQEKINSMNDYNTVLGFLGTIRDHRKKKHINSQHDSTKQVEQIRRKQKEILEIWIGKRIFFHNAELVRLPRRVQNLDLTTHSEKVWVAEYTIASFSSGLDGFYIISDKNKPQEREFLQVRIFRFLKSPEQYLGALHERMQLEGKIKSVYYDGGYDLERTKLTPYESVFIALE</sequence>
<proteinExistence type="predicted"/>
<comment type="caution">
    <text evidence="1">The sequence shown here is derived from an EMBL/GenBank/DDBJ whole genome shotgun (WGS) entry which is preliminary data.</text>
</comment>
<reference evidence="1 2" key="1">
    <citation type="journal article" date="2014" name="Int. J. Syst. Evol. Microbiol.">
        <title>Leptospira mayottensis sp. nov., a pathogenic species of the genus Leptospira isolated from humans.</title>
        <authorList>
            <person name="Bourhy P."/>
            <person name="Collet L."/>
            <person name="Brisse S."/>
            <person name="Picardeau M."/>
        </authorList>
    </citation>
    <scope>NUCLEOTIDE SEQUENCE [LARGE SCALE GENOMIC DNA]</scope>
    <source>
        <strain evidence="1 2">200901122</strain>
    </source>
</reference>